<dbReference type="RefSeq" id="WP_406855181.1">
    <property type="nucleotide sequence ID" value="NZ_CP157484.1"/>
</dbReference>
<feature type="transmembrane region" description="Helical" evidence="6">
    <location>
        <begin position="88"/>
        <end position="108"/>
    </location>
</feature>
<accession>A0AAU7JD83</accession>
<evidence type="ECO:0000256" key="2">
    <source>
        <dbReference type="ARBA" id="ARBA00022448"/>
    </source>
</evidence>
<dbReference type="PANTHER" id="PTHR11384">
    <property type="entry name" value="ATP-BINDING CASSETTE, SUB-FAMILY D MEMBER"/>
    <property type="match status" value="1"/>
</dbReference>
<comment type="subcellular location">
    <subcellularLocation>
        <location evidence="1">Cell membrane</location>
        <topology evidence="1">Multi-pass membrane protein</topology>
    </subcellularLocation>
</comment>
<feature type="transmembrane region" description="Helical" evidence="6">
    <location>
        <begin position="163"/>
        <end position="184"/>
    </location>
</feature>
<protein>
    <submittedName>
        <fullName evidence="8">SbmA/BacA-like family transporter</fullName>
    </submittedName>
</protein>
<dbReference type="GO" id="GO:0005524">
    <property type="term" value="F:ATP binding"/>
    <property type="evidence" value="ECO:0007669"/>
    <property type="project" value="InterPro"/>
</dbReference>
<evidence type="ECO:0000256" key="5">
    <source>
        <dbReference type="ARBA" id="ARBA00023136"/>
    </source>
</evidence>
<organism evidence="8">
    <name type="scientific">Alsobacter sp. KACC 23698</name>
    <dbReference type="NCBI Taxonomy" id="3149229"/>
    <lineage>
        <taxon>Bacteria</taxon>
        <taxon>Pseudomonadati</taxon>
        <taxon>Pseudomonadota</taxon>
        <taxon>Alphaproteobacteria</taxon>
        <taxon>Hyphomicrobiales</taxon>
        <taxon>Alsobacteraceae</taxon>
        <taxon>Alsobacter</taxon>
    </lineage>
</organism>
<reference evidence="8" key="1">
    <citation type="submission" date="2024-05" db="EMBL/GenBank/DDBJ databases">
        <authorList>
            <person name="Kim S."/>
            <person name="Heo J."/>
            <person name="Choi H."/>
            <person name="Choi Y."/>
            <person name="Kwon S.-W."/>
            <person name="Kim Y."/>
        </authorList>
    </citation>
    <scope>NUCLEOTIDE SEQUENCE</scope>
    <source>
        <strain evidence="8">KACC 23698</strain>
    </source>
</reference>
<dbReference type="InterPro" id="IPR011527">
    <property type="entry name" value="ABC1_TM_dom"/>
</dbReference>
<feature type="transmembrane region" description="Helical" evidence="6">
    <location>
        <begin position="204"/>
        <end position="224"/>
    </location>
</feature>
<gene>
    <name evidence="8" type="ORF">ABEG18_21965</name>
</gene>
<evidence type="ECO:0000256" key="4">
    <source>
        <dbReference type="ARBA" id="ARBA00022989"/>
    </source>
</evidence>
<dbReference type="AlphaFoldDB" id="A0AAU7JD83"/>
<dbReference type="SUPFAM" id="SSF90123">
    <property type="entry name" value="ABC transporter transmembrane region"/>
    <property type="match status" value="1"/>
</dbReference>
<keyword evidence="5 6" id="KW-0472">Membrane</keyword>
<dbReference type="GO" id="GO:0005886">
    <property type="term" value="C:plasma membrane"/>
    <property type="evidence" value="ECO:0007669"/>
    <property type="project" value="UniProtKB-SubCell"/>
</dbReference>
<dbReference type="PANTHER" id="PTHR11384:SF59">
    <property type="entry name" value="LYSOSOMAL COBALAMIN TRANSPORTER ABCD4"/>
    <property type="match status" value="1"/>
</dbReference>
<dbReference type="InterPro" id="IPR050835">
    <property type="entry name" value="ABC_transporter_sub-D"/>
</dbReference>
<evidence type="ECO:0000256" key="3">
    <source>
        <dbReference type="ARBA" id="ARBA00022692"/>
    </source>
</evidence>
<feature type="domain" description="ABC transmembrane type-1" evidence="7">
    <location>
        <begin position="50"/>
        <end position="348"/>
    </location>
</feature>
<evidence type="ECO:0000256" key="6">
    <source>
        <dbReference type="SAM" id="Phobius"/>
    </source>
</evidence>
<evidence type="ECO:0000313" key="8">
    <source>
        <dbReference type="EMBL" id="XBO38342.1"/>
    </source>
</evidence>
<keyword evidence="4 6" id="KW-1133">Transmembrane helix</keyword>
<evidence type="ECO:0000256" key="1">
    <source>
        <dbReference type="ARBA" id="ARBA00004651"/>
    </source>
</evidence>
<keyword evidence="2" id="KW-0813">Transport</keyword>
<sequence>MAVIATETYRLRGQVREPDTQLGLAARYWRSASGFWRGPGAWKAQGLAGLVVCSVILQLSIQYRLNYWGRDFFDAFGRRDGATLQSQALLFLPLAGASLLATVFAVWARMTTQRRWRAWLTGHLIDRWLLHERFRNLTFTVGEDQNPEYRIAEDARAATDAPIALAVGLLNAVLSAIIFIGILWNVGGDLIVEGRGFTLTIPKYLVIAVALYSALLTLAAMVIGRRLVSVIASKNAAEAQFRSVGSHLQERSAALPTAIGRPEQHHALAEALGIVIASWRRVCFQLMRMTMVSQGNILLAPVLAWGLCAPKYLLGSMSLGEVAQVTAAFITVQAALNWFVENYAGLADCMSSVNRVASLLFAFDQLDSDDPVSAGALATPSDMAGK</sequence>
<dbReference type="Pfam" id="PF06472">
    <property type="entry name" value="ABC_membrane_2"/>
    <property type="match status" value="1"/>
</dbReference>
<dbReference type="EMBL" id="CP157484">
    <property type="protein sequence ID" value="XBO38342.1"/>
    <property type="molecule type" value="Genomic_DNA"/>
</dbReference>
<feature type="transmembrane region" description="Helical" evidence="6">
    <location>
        <begin position="47"/>
        <end position="68"/>
    </location>
</feature>
<proteinExistence type="predicted"/>
<dbReference type="GO" id="GO:0140359">
    <property type="term" value="F:ABC-type transporter activity"/>
    <property type="evidence" value="ECO:0007669"/>
    <property type="project" value="InterPro"/>
</dbReference>
<dbReference type="PROSITE" id="PS50929">
    <property type="entry name" value="ABC_TM1F"/>
    <property type="match status" value="1"/>
</dbReference>
<evidence type="ECO:0000259" key="7">
    <source>
        <dbReference type="PROSITE" id="PS50929"/>
    </source>
</evidence>
<name>A0AAU7JD83_9HYPH</name>
<dbReference type="Gene3D" id="1.20.1560.10">
    <property type="entry name" value="ABC transporter type 1, transmembrane domain"/>
    <property type="match status" value="1"/>
</dbReference>
<keyword evidence="3 6" id="KW-0812">Transmembrane</keyword>
<dbReference type="InterPro" id="IPR036640">
    <property type="entry name" value="ABC1_TM_sf"/>
</dbReference>